<keyword evidence="2" id="KW-1185">Reference proteome</keyword>
<dbReference type="RefSeq" id="WP_121840864.1">
    <property type="nucleotide sequence ID" value="NZ_ML014890.1"/>
</dbReference>
<dbReference type="OrthoDB" id="6116181at2"/>
<gene>
    <name evidence="1" type="ORF">D5018_20650</name>
</gene>
<sequence length="199" mass="22250">MKIVKEGDKKKVICSACGLTEATYQLRDIDFNDQSGTVKDVLAAVCGKCNEVVSIPKQSTAKVRTEYNKVKTSVEVRVPAHYLDILTLASQRIDPSLSEVFNKPLMLYYFHALSSGRYSANGLNHLLSSDLAKAKASKRLSLKLNEKSLSQIETLMKSQGFKNNTDVFRSVILKINEDIVQSERPKHLKELQNFAAAFH</sequence>
<dbReference type="Gene3D" id="3.10.20.860">
    <property type="match status" value="1"/>
</dbReference>
<name>A0A3L8PRF4_9GAMM</name>
<evidence type="ECO:0000313" key="1">
    <source>
        <dbReference type="EMBL" id="RLV57794.1"/>
    </source>
</evidence>
<comment type="caution">
    <text evidence="1">The sequence shown here is derived from an EMBL/GenBank/DDBJ whole genome shotgun (WGS) entry which is preliminary data.</text>
</comment>
<dbReference type="AlphaFoldDB" id="A0A3L8PRF4"/>
<proteinExistence type="predicted"/>
<accession>A0A3L8PRF4</accession>
<protein>
    <submittedName>
        <fullName evidence="1">Uncharacterized protein</fullName>
    </submittedName>
</protein>
<evidence type="ECO:0000313" key="2">
    <source>
        <dbReference type="Proteomes" id="UP000281474"/>
    </source>
</evidence>
<dbReference type="Proteomes" id="UP000281474">
    <property type="component" value="Unassembled WGS sequence"/>
</dbReference>
<dbReference type="EMBL" id="QZEI01000141">
    <property type="protein sequence ID" value="RLV57794.1"/>
    <property type="molecule type" value="Genomic_DNA"/>
</dbReference>
<organism evidence="1 2">
    <name type="scientific">Parashewanella curva</name>
    <dbReference type="NCBI Taxonomy" id="2338552"/>
    <lineage>
        <taxon>Bacteria</taxon>
        <taxon>Pseudomonadati</taxon>
        <taxon>Pseudomonadota</taxon>
        <taxon>Gammaproteobacteria</taxon>
        <taxon>Alteromonadales</taxon>
        <taxon>Shewanellaceae</taxon>
        <taxon>Parashewanella</taxon>
    </lineage>
</organism>
<reference evidence="1 2" key="1">
    <citation type="submission" date="2018-09" db="EMBL/GenBank/DDBJ databases">
        <title>Phylogeny of the Shewanellaceae, and recommendation for two new genera, Pseudoshewanella and Parashewanella.</title>
        <authorList>
            <person name="Wang G."/>
        </authorList>
    </citation>
    <scope>NUCLEOTIDE SEQUENCE [LARGE SCALE GENOMIC DNA]</scope>
    <source>
        <strain evidence="1 2">C51</strain>
    </source>
</reference>